<dbReference type="AlphaFoldDB" id="A0A2T0WQA9"/>
<accession>A0A2T0WQA9</accession>
<dbReference type="Pfam" id="PF14344">
    <property type="entry name" value="DUF4397"/>
    <property type="match status" value="1"/>
</dbReference>
<gene>
    <name evidence="2" type="ORF">CLW00_10313</name>
</gene>
<dbReference type="InterPro" id="IPR025510">
    <property type="entry name" value="DUF4397"/>
</dbReference>
<name>A0A2T0WQA9_9BACT</name>
<feature type="domain" description="DUF4397" evidence="1">
    <location>
        <begin position="43"/>
        <end position="157"/>
    </location>
</feature>
<organism evidence="2 3">
    <name type="scientific">Mongoliibacter ruber</name>
    <dbReference type="NCBI Taxonomy" id="1750599"/>
    <lineage>
        <taxon>Bacteria</taxon>
        <taxon>Pseudomonadati</taxon>
        <taxon>Bacteroidota</taxon>
        <taxon>Cytophagia</taxon>
        <taxon>Cytophagales</taxon>
        <taxon>Cyclobacteriaceae</taxon>
        <taxon>Mongoliibacter</taxon>
    </lineage>
</organism>
<evidence type="ECO:0000259" key="1">
    <source>
        <dbReference type="Pfam" id="PF14344"/>
    </source>
</evidence>
<dbReference type="PROSITE" id="PS51257">
    <property type="entry name" value="PROKAR_LIPOPROTEIN"/>
    <property type="match status" value="1"/>
</dbReference>
<sequence>MINKSVINPFMKKSLVTFLLIGGISLLSSCLPDRDPVTPPDAAFVTIYHGSPDAPNLDIYAETNRINNSPLTYGNSFPYSQFFIGERLLRFTPHNAANTVLETTHTFEKDKVYSLFIINRLAEIEAIKVEDKWSDPTSENAQIRLAHLSPDAGNIRVKIGEEEVFFGAANNFEEVTSFKDLEKGKYSVSILNEDGSKELLKINEIEIRGNRIYSLIVRGFADSENGNNPLSAQLLTNYIKF</sequence>
<dbReference type="Proteomes" id="UP000238157">
    <property type="component" value="Unassembled WGS sequence"/>
</dbReference>
<keyword evidence="3" id="KW-1185">Reference proteome</keyword>
<dbReference type="EMBL" id="PVTR01000003">
    <property type="protein sequence ID" value="PRY88893.1"/>
    <property type="molecule type" value="Genomic_DNA"/>
</dbReference>
<evidence type="ECO:0000313" key="3">
    <source>
        <dbReference type="Proteomes" id="UP000238157"/>
    </source>
</evidence>
<proteinExistence type="predicted"/>
<protein>
    <submittedName>
        <fullName evidence="2">Uncharacterized protein DUF4397</fullName>
    </submittedName>
</protein>
<dbReference type="OrthoDB" id="9792011at2"/>
<reference evidence="2 3" key="1">
    <citation type="submission" date="2018-03" db="EMBL/GenBank/DDBJ databases">
        <title>Genomic Encyclopedia of Archaeal and Bacterial Type Strains, Phase II (KMG-II): from individual species to whole genera.</title>
        <authorList>
            <person name="Goeker M."/>
        </authorList>
    </citation>
    <scope>NUCLEOTIDE SEQUENCE [LARGE SCALE GENOMIC DNA]</scope>
    <source>
        <strain evidence="2 3">DSM 27929</strain>
    </source>
</reference>
<evidence type="ECO:0000313" key="2">
    <source>
        <dbReference type="EMBL" id="PRY88893.1"/>
    </source>
</evidence>
<comment type="caution">
    <text evidence="2">The sequence shown here is derived from an EMBL/GenBank/DDBJ whole genome shotgun (WGS) entry which is preliminary data.</text>
</comment>